<keyword evidence="1" id="KW-0175">Coiled coil</keyword>
<organism evidence="3 4">
    <name type="scientific">Labeo rohita</name>
    <name type="common">Indian major carp</name>
    <name type="synonym">Cyprinus rohita</name>
    <dbReference type="NCBI Taxonomy" id="84645"/>
    <lineage>
        <taxon>Eukaryota</taxon>
        <taxon>Metazoa</taxon>
        <taxon>Chordata</taxon>
        <taxon>Craniata</taxon>
        <taxon>Vertebrata</taxon>
        <taxon>Euteleostomi</taxon>
        <taxon>Actinopterygii</taxon>
        <taxon>Neopterygii</taxon>
        <taxon>Teleostei</taxon>
        <taxon>Ostariophysi</taxon>
        <taxon>Cypriniformes</taxon>
        <taxon>Cyprinidae</taxon>
        <taxon>Labeoninae</taxon>
        <taxon>Labeonini</taxon>
        <taxon>Labeo</taxon>
    </lineage>
</organism>
<evidence type="ECO:0000256" key="1">
    <source>
        <dbReference type="SAM" id="Coils"/>
    </source>
</evidence>
<dbReference type="EMBL" id="QBIY01012978">
    <property type="protein sequence ID" value="RXN13475.1"/>
    <property type="molecule type" value="Genomic_DNA"/>
</dbReference>
<reference evidence="3 4" key="1">
    <citation type="submission" date="2018-03" db="EMBL/GenBank/DDBJ databases">
        <title>Draft genome sequence of Rohu Carp (Labeo rohita).</title>
        <authorList>
            <person name="Das P."/>
            <person name="Kushwaha B."/>
            <person name="Joshi C.G."/>
            <person name="Kumar D."/>
            <person name="Nagpure N.S."/>
            <person name="Sahoo L."/>
            <person name="Das S.P."/>
            <person name="Bit A."/>
            <person name="Patnaik S."/>
            <person name="Meher P.K."/>
            <person name="Jayasankar P."/>
            <person name="Koringa P.G."/>
            <person name="Patel N.V."/>
            <person name="Hinsu A.T."/>
            <person name="Kumar R."/>
            <person name="Pandey M."/>
            <person name="Agarwal S."/>
            <person name="Srivastava S."/>
            <person name="Singh M."/>
            <person name="Iquebal M.A."/>
            <person name="Jaiswal S."/>
            <person name="Angadi U.B."/>
            <person name="Kumar N."/>
            <person name="Raza M."/>
            <person name="Shah T.M."/>
            <person name="Rai A."/>
            <person name="Jena J.K."/>
        </authorList>
    </citation>
    <scope>NUCLEOTIDE SEQUENCE [LARGE SCALE GENOMIC DNA]</scope>
    <source>
        <strain evidence="3">DASCIFA01</strain>
        <tissue evidence="3">Testis</tissue>
    </source>
</reference>
<dbReference type="Gene3D" id="3.30.70.1820">
    <property type="entry name" value="L1 transposable element, RRM domain"/>
    <property type="match status" value="1"/>
</dbReference>
<evidence type="ECO:0000313" key="2">
    <source>
        <dbReference type="EMBL" id="RXN02207.1"/>
    </source>
</evidence>
<name>A0A498M752_LABRO</name>
<dbReference type="AlphaFoldDB" id="A0A498M752"/>
<dbReference type="EMBL" id="QBIY01013623">
    <property type="protein sequence ID" value="RXN02207.1"/>
    <property type="molecule type" value="Genomic_DNA"/>
</dbReference>
<comment type="caution">
    <text evidence="3">The sequence shown here is derived from an EMBL/GenBank/DDBJ whole genome shotgun (WGS) entry which is preliminary data.</text>
</comment>
<dbReference type="Proteomes" id="UP000290572">
    <property type="component" value="Unassembled WGS sequence"/>
</dbReference>
<proteinExistence type="predicted"/>
<evidence type="ECO:0000313" key="4">
    <source>
        <dbReference type="Proteomes" id="UP000290572"/>
    </source>
</evidence>
<gene>
    <name evidence="3" type="ORF">ROHU_009664</name>
    <name evidence="2" type="ORF">ROHU_035105</name>
</gene>
<accession>A0A498M752</accession>
<keyword evidence="4" id="KW-1185">Reference proteome</keyword>
<feature type="coiled-coil region" evidence="1">
    <location>
        <begin position="19"/>
        <end position="53"/>
    </location>
</feature>
<dbReference type="PANTHER" id="PTHR11505">
    <property type="entry name" value="L1 TRANSPOSABLE ELEMENT-RELATED"/>
    <property type="match status" value="1"/>
</dbReference>
<dbReference type="InterPro" id="IPR004244">
    <property type="entry name" value="Transposase_22"/>
</dbReference>
<sequence length="238" mass="26959">MKTVIRDVEEGVSTWWDEIASLQTIVAELKTELASLKEKNDDLEGRMRRCNVHTAEIPEETSLSSNVAVSKLLKEVLSPKKDIVIDRSHRSLTPKKPNGNLRVIIAKLHYYQDSVEVLRRAQEQGPLRYKREPIAIFPDYTASEVRALAAFNDVQNLLRGKRDVQYGIMFPARFKISYKGDSKYFLDPKKAMAYMKSMIQNEETVQSDCDTIQVIQFIPGSLEEDCSLSAVSVTSGAE</sequence>
<protein>
    <submittedName>
        <fullName evidence="3">Putative transposase element L1Md-A101/L1Md-A102/L1Md-A2</fullName>
    </submittedName>
</protein>
<evidence type="ECO:0000313" key="3">
    <source>
        <dbReference type="EMBL" id="RXN13475.1"/>
    </source>
</evidence>